<dbReference type="Pfam" id="PF08005">
    <property type="entry name" value="PHR"/>
    <property type="match status" value="1"/>
</dbReference>
<gene>
    <name evidence="2" type="ORF">FOZ60_016511</name>
</gene>
<proteinExistence type="predicted"/>
<evidence type="ECO:0000313" key="2">
    <source>
        <dbReference type="EMBL" id="KAF4678489.1"/>
    </source>
</evidence>
<feature type="domain" description="PHR" evidence="1">
    <location>
        <begin position="101"/>
        <end position="239"/>
    </location>
</feature>
<dbReference type="Gene3D" id="2.60.120.820">
    <property type="entry name" value="PHR domain"/>
    <property type="match status" value="1"/>
</dbReference>
<reference evidence="2 3" key="1">
    <citation type="submission" date="2020-04" db="EMBL/GenBank/DDBJ databases">
        <title>Perkinsus olseni comparative genomics.</title>
        <authorList>
            <person name="Bogema D.R."/>
        </authorList>
    </citation>
    <scope>NUCLEOTIDE SEQUENCE [LARGE SCALE GENOMIC DNA]</scope>
    <source>
        <strain evidence="2">00978-12</strain>
    </source>
</reference>
<dbReference type="EMBL" id="JABANP010000889">
    <property type="protein sequence ID" value="KAF4678489.1"/>
    <property type="molecule type" value="Genomic_DNA"/>
</dbReference>
<accession>A0A7J6N3I7</accession>
<protein>
    <recommendedName>
        <fullName evidence="1">PHR domain-containing protein</fullName>
    </recommendedName>
</protein>
<organism evidence="2 3">
    <name type="scientific">Perkinsus olseni</name>
    <name type="common">Perkinsus atlanticus</name>
    <dbReference type="NCBI Taxonomy" id="32597"/>
    <lineage>
        <taxon>Eukaryota</taxon>
        <taxon>Sar</taxon>
        <taxon>Alveolata</taxon>
        <taxon>Perkinsozoa</taxon>
        <taxon>Perkinsea</taxon>
        <taxon>Perkinsida</taxon>
        <taxon>Perkinsidae</taxon>
        <taxon>Perkinsus</taxon>
    </lineage>
</organism>
<dbReference type="AlphaFoldDB" id="A0A7J6N3I7"/>
<evidence type="ECO:0000313" key="3">
    <source>
        <dbReference type="Proteomes" id="UP000541610"/>
    </source>
</evidence>
<dbReference type="OrthoDB" id="457411at2759"/>
<dbReference type="InterPro" id="IPR012983">
    <property type="entry name" value="PHR"/>
</dbReference>
<comment type="caution">
    <text evidence="2">The sequence shown here is derived from an EMBL/GenBank/DDBJ whole genome shotgun (WGS) entry which is preliminary data.</text>
</comment>
<dbReference type="Proteomes" id="UP000541610">
    <property type="component" value="Unassembled WGS sequence"/>
</dbReference>
<dbReference type="InterPro" id="IPR038648">
    <property type="entry name" value="PHR_sf"/>
</dbReference>
<evidence type="ECO:0000259" key="1">
    <source>
        <dbReference type="Pfam" id="PF08005"/>
    </source>
</evidence>
<sequence>MFLLVSSEVVHASSSALSIEEESFVCLWSAVFSCLGVITMSDTFSYAQEKRNSRRGPSKHAICMSRLCGQSCCSELGDEILIARRFSGPVRFDGLSLEEGKENHSVSFQTNFPVSIIGFEMFTSRTSKVPVAFTFVEGTGVIGRVLSKGRTSLGKSKSKLKPTKNLLLKKPVAILENTWYTLNVEYPISDESNCISLASGSAGERFVTEGGVTFTFTGGLESHEATDVSKGQIPGVIFCPDEERETRQLNKNVDYEHLRSASAPNRDHLQLIEKQASIRPVLRSQAQRCNSSASSRC</sequence>
<name>A0A7J6N3I7_PEROL</name>